<dbReference type="STRING" id="1121131.SAMN02745229_01184"/>
<sequence length="77" mass="8512">MLKPGLYEQVINTLLTQELAAKPDDLKNIQKIDTAEASEILTRYLSEVIQKCLDSMPESDDTSMKVALVNKVVGSES</sequence>
<evidence type="ECO:0000313" key="1">
    <source>
        <dbReference type="EMBL" id="SHH92583.1"/>
    </source>
</evidence>
<name>A0A1M5X0B1_BUTFI</name>
<reference evidence="2" key="1">
    <citation type="submission" date="2016-11" db="EMBL/GenBank/DDBJ databases">
        <authorList>
            <person name="Varghese N."/>
            <person name="Submissions S."/>
        </authorList>
    </citation>
    <scope>NUCLEOTIDE SEQUENCE [LARGE SCALE GENOMIC DNA]</scope>
    <source>
        <strain evidence="2">DSM 3071</strain>
    </source>
</reference>
<dbReference type="GeneID" id="89510434"/>
<proteinExistence type="predicted"/>
<protein>
    <submittedName>
        <fullName evidence="1">Uncharacterized protein</fullName>
    </submittedName>
</protein>
<dbReference type="RefSeq" id="WP_081373715.1">
    <property type="nucleotide sequence ID" value="NZ_FQXK01000009.1"/>
</dbReference>
<organism evidence="1 2">
    <name type="scientific">Butyrivibrio fibrisolvens DSM 3071</name>
    <dbReference type="NCBI Taxonomy" id="1121131"/>
    <lineage>
        <taxon>Bacteria</taxon>
        <taxon>Bacillati</taxon>
        <taxon>Bacillota</taxon>
        <taxon>Clostridia</taxon>
        <taxon>Lachnospirales</taxon>
        <taxon>Lachnospiraceae</taxon>
        <taxon>Butyrivibrio</taxon>
    </lineage>
</organism>
<evidence type="ECO:0000313" key="2">
    <source>
        <dbReference type="Proteomes" id="UP000184278"/>
    </source>
</evidence>
<dbReference type="Proteomes" id="UP000184278">
    <property type="component" value="Unassembled WGS sequence"/>
</dbReference>
<accession>A0A1M5X0B1</accession>
<keyword evidence="2" id="KW-1185">Reference proteome</keyword>
<gene>
    <name evidence="1" type="ORF">SAMN02745229_01184</name>
</gene>
<dbReference type="AlphaFoldDB" id="A0A1M5X0B1"/>
<dbReference type="EMBL" id="FQXK01000009">
    <property type="protein sequence ID" value="SHH92583.1"/>
    <property type="molecule type" value="Genomic_DNA"/>
</dbReference>